<dbReference type="GO" id="GO:0045013">
    <property type="term" value="P:carbon catabolite repression of transcription"/>
    <property type="evidence" value="ECO:0007669"/>
    <property type="project" value="TreeGrafter"/>
</dbReference>
<evidence type="ECO:0000313" key="6">
    <source>
        <dbReference type="Proteomes" id="UP000749646"/>
    </source>
</evidence>
<dbReference type="PANTHER" id="PTHR14107">
    <property type="entry name" value="WD REPEAT PROTEIN"/>
    <property type="match status" value="1"/>
</dbReference>
<feature type="repeat" description="WD" evidence="3">
    <location>
        <begin position="391"/>
        <end position="432"/>
    </location>
</feature>
<name>A0A9P6MHN4_9FUNG</name>
<dbReference type="GO" id="GO:0005634">
    <property type="term" value="C:nucleus"/>
    <property type="evidence" value="ECO:0007669"/>
    <property type="project" value="TreeGrafter"/>
</dbReference>
<dbReference type="PROSITE" id="PS50082">
    <property type="entry name" value="WD_REPEATS_2"/>
    <property type="match status" value="1"/>
</dbReference>
<proteinExistence type="predicted"/>
<dbReference type="EMBL" id="JAAAHW010000519">
    <property type="protein sequence ID" value="KAG0001550.1"/>
    <property type="molecule type" value="Genomic_DNA"/>
</dbReference>
<dbReference type="Pfam" id="PF00400">
    <property type="entry name" value="WD40"/>
    <property type="match status" value="2"/>
</dbReference>
<dbReference type="InterPro" id="IPR036322">
    <property type="entry name" value="WD40_repeat_dom_sf"/>
</dbReference>
<dbReference type="OrthoDB" id="3367at2759"/>
<evidence type="ECO:0000256" key="4">
    <source>
        <dbReference type="SAM" id="MobiDB-lite"/>
    </source>
</evidence>
<dbReference type="Gene3D" id="2.130.10.10">
    <property type="entry name" value="YVTN repeat-like/Quinoprotein amine dehydrogenase"/>
    <property type="match status" value="1"/>
</dbReference>
<reference evidence="5" key="1">
    <citation type="journal article" date="2020" name="Fungal Divers.">
        <title>Resolving the Mortierellaceae phylogeny through synthesis of multi-gene phylogenetics and phylogenomics.</title>
        <authorList>
            <person name="Vandepol N."/>
            <person name="Liber J."/>
            <person name="Desiro A."/>
            <person name="Na H."/>
            <person name="Kennedy M."/>
            <person name="Barry K."/>
            <person name="Grigoriev I.V."/>
            <person name="Miller A.N."/>
            <person name="O'Donnell K."/>
            <person name="Stajich J.E."/>
            <person name="Bonito G."/>
        </authorList>
    </citation>
    <scope>NUCLEOTIDE SEQUENCE</scope>
    <source>
        <strain evidence="5">MES-2147</strain>
    </source>
</reference>
<feature type="compositionally biased region" description="Low complexity" evidence="4">
    <location>
        <begin position="164"/>
        <end position="175"/>
    </location>
</feature>
<comment type="caution">
    <text evidence="5">The sequence shown here is derived from an EMBL/GenBank/DDBJ whole genome shotgun (WGS) entry which is preliminary data.</text>
</comment>
<gene>
    <name evidence="5" type="ORF">BGZ65_003384</name>
</gene>
<keyword evidence="6" id="KW-1185">Reference proteome</keyword>
<dbReference type="Proteomes" id="UP000749646">
    <property type="component" value="Unassembled WGS sequence"/>
</dbReference>
<protein>
    <recommendedName>
        <fullName evidence="7">WD40 repeat-like protein</fullName>
    </recommendedName>
</protein>
<dbReference type="AlphaFoldDB" id="A0A9P6MHN4"/>
<dbReference type="SUPFAM" id="SSF50978">
    <property type="entry name" value="WD40 repeat-like"/>
    <property type="match status" value="1"/>
</dbReference>
<dbReference type="PANTHER" id="PTHR14107:SF16">
    <property type="entry name" value="AT02583P"/>
    <property type="match status" value="1"/>
</dbReference>
<evidence type="ECO:0000256" key="1">
    <source>
        <dbReference type="ARBA" id="ARBA00022574"/>
    </source>
</evidence>
<dbReference type="SMART" id="SM00320">
    <property type="entry name" value="WD40"/>
    <property type="match status" value="4"/>
</dbReference>
<keyword evidence="1 3" id="KW-0853">WD repeat</keyword>
<feature type="region of interest" description="Disordered" evidence="4">
    <location>
        <begin position="86"/>
        <end position="175"/>
    </location>
</feature>
<dbReference type="PROSITE" id="PS50294">
    <property type="entry name" value="WD_REPEATS_REGION"/>
    <property type="match status" value="1"/>
</dbReference>
<evidence type="ECO:0000256" key="3">
    <source>
        <dbReference type="PROSITE-ProRule" id="PRU00221"/>
    </source>
</evidence>
<dbReference type="GO" id="GO:0051286">
    <property type="term" value="C:cell tip"/>
    <property type="evidence" value="ECO:0007669"/>
    <property type="project" value="TreeGrafter"/>
</dbReference>
<evidence type="ECO:0000256" key="2">
    <source>
        <dbReference type="ARBA" id="ARBA00022737"/>
    </source>
</evidence>
<organism evidence="5 6">
    <name type="scientific">Modicella reniformis</name>
    <dbReference type="NCBI Taxonomy" id="1440133"/>
    <lineage>
        <taxon>Eukaryota</taxon>
        <taxon>Fungi</taxon>
        <taxon>Fungi incertae sedis</taxon>
        <taxon>Mucoromycota</taxon>
        <taxon>Mortierellomycotina</taxon>
        <taxon>Mortierellomycetes</taxon>
        <taxon>Mortierellales</taxon>
        <taxon>Mortierellaceae</taxon>
        <taxon>Modicella</taxon>
    </lineage>
</organism>
<accession>A0A9P6MHN4</accession>
<dbReference type="InterPro" id="IPR051362">
    <property type="entry name" value="WD_repeat_creC_regulators"/>
</dbReference>
<dbReference type="InterPro" id="IPR015943">
    <property type="entry name" value="WD40/YVTN_repeat-like_dom_sf"/>
</dbReference>
<sequence>MATPLSPVLDCTEFAAVEGRYELLQDISLDHVLSHSVIPTYVSSVAVKYKDYLNAGDGSRGHGKQASADSTLSASSLDRLEERLNINLKEERGEEEDNDDTPSGYKSPRGGMMSPGLPPKDLTSGRLSDPYSQFGPAPPMQQQQHGLKSLSRAGSYYSQGGDDNGSSQASSTIGSSAGTNSTFVAKITTHENLAKILANRTGEDVYLFWNTGRTFTWSGLGQKPNEPLSHISFTKAFPTSHDVNILTRSCDHLDVIIGFSTGDIMWFDPLCNKYYRLNKQAIIKDSAVTMIKWMPGFESQFMVAFHDGSILIMDKERDDNAFSAPTPPNDNIFRVTRPKHGKHNPISHWQVSKKPITAFAFSPDLQHVAVVSMDGYLRIIDFRNERLLDTFSAYFGALNCVSWSPDGKYILTGGQDDLVTIWSFKDQRIVARCQGHQSYVTGVAFDPWRCDERNYRFGSVGEDAKLLLWDFSVGALHKPKAHA</sequence>
<keyword evidence="2" id="KW-0677">Repeat</keyword>
<evidence type="ECO:0000313" key="5">
    <source>
        <dbReference type="EMBL" id="KAG0001550.1"/>
    </source>
</evidence>
<evidence type="ECO:0008006" key="7">
    <source>
        <dbReference type="Google" id="ProtNLM"/>
    </source>
</evidence>
<dbReference type="InterPro" id="IPR001680">
    <property type="entry name" value="WD40_rpt"/>
</dbReference>
<dbReference type="GO" id="GO:0032153">
    <property type="term" value="C:cell division site"/>
    <property type="evidence" value="ECO:0007669"/>
    <property type="project" value="TreeGrafter"/>
</dbReference>